<feature type="domain" description="Response regulatory" evidence="12">
    <location>
        <begin position="527"/>
        <end position="641"/>
    </location>
</feature>
<dbReference type="SMART" id="SM00388">
    <property type="entry name" value="HisKA"/>
    <property type="match status" value="1"/>
</dbReference>
<dbReference type="Pfam" id="PF03924">
    <property type="entry name" value="CHASE"/>
    <property type="match status" value="1"/>
</dbReference>
<sequence length="649" mass="72189">MIQRRQFYVKCLTSITAVLLGLWVYTSEHIRQQDIQAHQQRLAHSFADRLSASIHNSTLLLYGLGELALQHNGHIPELAVLVSRMRASNPNILNIAILPEGVVRQIEPLAGNEKALGHDMFLDPARIADARLAQESGELTVTGPYQLIQGNQGVIARLPLQQNGQFWGFVSIVYEFPQLIVAMATEDMRDEDVLFQLRNDVAAPAIIGNTDALPESYARVRVPLPNNEWFLRLAFAPAINWILLLKLALMAAALPVTYVIYKSLLLSFTQKQRLKLALKKNNQLTERQARQQKLLAQVSHDLRAPLQYLLNEVRNFARTDNARVTPANTIEQSVRYQLNLIDQLLAYSASDNRELASDPEPGYTYRFLSDICNQARFLAESRDNRFVAEITADLPEVIQADFRQLQQVLLNLLSNAAKFTHQGAVCLRVEPVPACTANRHRLRFCVRDTGPGMPVPEERGRHPNSGYGLGLMIVADLLRLMDSQLDYQSAPEGGAEFCFELELPYPELMPDPYVESHLQDWDAEGLSLLLLDPDGHTRDRLGELLMGYGADVYSCGTLASARQQLGSGSIDLIITELALPDGSAEDLLAELQARPAPLPALLYSARPAQPCAEPASESKFSAELLKPATSDQLLGCIQRLVRAVAKENT</sequence>
<dbReference type="SMART" id="SM01079">
    <property type="entry name" value="CHASE"/>
    <property type="match status" value="1"/>
</dbReference>
<evidence type="ECO:0000256" key="7">
    <source>
        <dbReference type="ARBA" id="ARBA00023012"/>
    </source>
</evidence>
<dbReference type="GO" id="GO:0016020">
    <property type="term" value="C:membrane"/>
    <property type="evidence" value="ECO:0007669"/>
    <property type="project" value="UniProtKB-SubCell"/>
</dbReference>
<evidence type="ECO:0000256" key="2">
    <source>
        <dbReference type="ARBA" id="ARBA00004370"/>
    </source>
</evidence>
<dbReference type="Gene3D" id="3.30.450.350">
    <property type="entry name" value="CHASE domain"/>
    <property type="match status" value="1"/>
</dbReference>
<feature type="transmembrane region" description="Helical" evidence="10">
    <location>
        <begin position="241"/>
        <end position="261"/>
    </location>
</feature>
<dbReference type="PROSITE" id="PS50109">
    <property type="entry name" value="HIS_KIN"/>
    <property type="match status" value="1"/>
</dbReference>
<evidence type="ECO:0000313" key="14">
    <source>
        <dbReference type="EMBL" id="PSF04651.1"/>
    </source>
</evidence>
<dbReference type="SMART" id="SM00448">
    <property type="entry name" value="REC"/>
    <property type="match status" value="1"/>
</dbReference>
<dbReference type="Gene3D" id="3.40.50.2300">
    <property type="match status" value="1"/>
</dbReference>
<keyword evidence="15" id="KW-1185">Reference proteome</keyword>
<evidence type="ECO:0000259" key="11">
    <source>
        <dbReference type="PROSITE" id="PS50109"/>
    </source>
</evidence>
<dbReference type="PANTHER" id="PTHR45339:SF1">
    <property type="entry name" value="HYBRID SIGNAL TRANSDUCTION HISTIDINE KINASE J"/>
    <property type="match status" value="1"/>
</dbReference>
<name>A0A2T1K3E3_9GAMM</name>
<feature type="domain" description="Histidine kinase" evidence="11">
    <location>
        <begin position="297"/>
        <end position="505"/>
    </location>
</feature>
<dbReference type="InterPro" id="IPR036890">
    <property type="entry name" value="HATPase_C_sf"/>
</dbReference>
<evidence type="ECO:0000259" key="12">
    <source>
        <dbReference type="PROSITE" id="PS50110"/>
    </source>
</evidence>
<comment type="catalytic activity">
    <reaction evidence="1">
        <text>ATP + protein L-histidine = ADP + protein N-phospho-L-histidine.</text>
        <dbReference type="EC" id="2.7.13.3"/>
    </reaction>
</comment>
<evidence type="ECO:0000313" key="15">
    <source>
        <dbReference type="Proteomes" id="UP000239866"/>
    </source>
</evidence>
<evidence type="ECO:0000256" key="6">
    <source>
        <dbReference type="ARBA" id="ARBA00022989"/>
    </source>
</evidence>
<dbReference type="InterPro" id="IPR036097">
    <property type="entry name" value="HisK_dim/P_sf"/>
</dbReference>
<evidence type="ECO:0000259" key="13">
    <source>
        <dbReference type="PROSITE" id="PS50839"/>
    </source>
</evidence>
<evidence type="ECO:0000256" key="10">
    <source>
        <dbReference type="SAM" id="Phobius"/>
    </source>
</evidence>
<protein>
    <recommendedName>
        <fullName evidence="3">histidine kinase</fullName>
        <ecNumber evidence="3">2.7.13.3</ecNumber>
    </recommendedName>
</protein>
<dbReference type="OrthoDB" id="9797243at2"/>
<dbReference type="InterPro" id="IPR001789">
    <property type="entry name" value="Sig_transdc_resp-reg_receiver"/>
</dbReference>
<evidence type="ECO:0000256" key="3">
    <source>
        <dbReference type="ARBA" id="ARBA00012438"/>
    </source>
</evidence>
<feature type="domain" description="CHASE" evidence="13">
    <location>
        <begin position="99"/>
        <end position="180"/>
    </location>
</feature>
<dbReference type="InterPro" id="IPR011006">
    <property type="entry name" value="CheY-like_superfamily"/>
</dbReference>
<dbReference type="PROSITE" id="PS50110">
    <property type="entry name" value="RESPONSE_REGULATORY"/>
    <property type="match status" value="1"/>
</dbReference>
<dbReference type="Proteomes" id="UP000239866">
    <property type="component" value="Unassembled WGS sequence"/>
</dbReference>
<evidence type="ECO:0000256" key="5">
    <source>
        <dbReference type="ARBA" id="ARBA00022692"/>
    </source>
</evidence>
<dbReference type="InterPro" id="IPR042240">
    <property type="entry name" value="CHASE_sf"/>
</dbReference>
<comment type="subcellular location">
    <subcellularLocation>
        <location evidence="2">Membrane</location>
    </subcellularLocation>
</comment>
<evidence type="ECO:0000256" key="4">
    <source>
        <dbReference type="ARBA" id="ARBA00022553"/>
    </source>
</evidence>
<dbReference type="EC" id="2.7.13.3" evidence="3"/>
<accession>A0A2T1K3E3</accession>
<gene>
    <name evidence="14" type="ORF">C7H09_18835</name>
</gene>
<comment type="caution">
    <text evidence="14">The sequence shown here is derived from an EMBL/GenBank/DDBJ whole genome shotgun (WGS) entry which is preliminary data.</text>
</comment>
<dbReference type="InterPro" id="IPR004358">
    <property type="entry name" value="Sig_transdc_His_kin-like_C"/>
</dbReference>
<dbReference type="CDD" id="cd00082">
    <property type="entry name" value="HisKA"/>
    <property type="match status" value="1"/>
</dbReference>
<evidence type="ECO:0000256" key="9">
    <source>
        <dbReference type="PROSITE-ProRule" id="PRU00169"/>
    </source>
</evidence>
<dbReference type="PRINTS" id="PR00344">
    <property type="entry name" value="BCTRLSENSOR"/>
</dbReference>
<keyword evidence="6 10" id="KW-1133">Transmembrane helix</keyword>
<dbReference type="InterPro" id="IPR006189">
    <property type="entry name" value="CHASE_dom"/>
</dbReference>
<reference evidence="14 15" key="1">
    <citation type="submission" date="2018-03" db="EMBL/GenBank/DDBJ databases">
        <title>Marinobacter brunus sp. nov., a marine bacterium of Gamma-proteobacteria isolated from the surface seawater of the South China Sea.</title>
        <authorList>
            <person name="Cheng H."/>
            <person name="Wu Y.-H."/>
            <person name="Xamxidin M."/>
            <person name="Xu X.-W."/>
        </authorList>
    </citation>
    <scope>NUCLEOTIDE SEQUENCE [LARGE SCALE GENOMIC DNA]</scope>
    <source>
        <strain evidence="14 15">NH169-3</strain>
    </source>
</reference>
<dbReference type="SUPFAM" id="SSF47384">
    <property type="entry name" value="Homodimeric domain of signal transducing histidine kinase"/>
    <property type="match status" value="1"/>
</dbReference>
<dbReference type="CDD" id="cd00156">
    <property type="entry name" value="REC"/>
    <property type="match status" value="1"/>
</dbReference>
<dbReference type="SUPFAM" id="SSF52172">
    <property type="entry name" value="CheY-like"/>
    <property type="match status" value="1"/>
</dbReference>
<organism evidence="14 15">
    <name type="scientific">Marinobacter fuscus</name>
    <dbReference type="NCBI Taxonomy" id="2109942"/>
    <lineage>
        <taxon>Bacteria</taxon>
        <taxon>Pseudomonadati</taxon>
        <taxon>Pseudomonadota</taxon>
        <taxon>Gammaproteobacteria</taxon>
        <taxon>Pseudomonadales</taxon>
        <taxon>Marinobacteraceae</taxon>
        <taxon>Marinobacter</taxon>
    </lineage>
</organism>
<dbReference type="SMART" id="SM00387">
    <property type="entry name" value="HATPase_c"/>
    <property type="match status" value="1"/>
</dbReference>
<evidence type="ECO:0000256" key="1">
    <source>
        <dbReference type="ARBA" id="ARBA00000085"/>
    </source>
</evidence>
<dbReference type="EMBL" id="PXNP01000110">
    <property type="protein sequence ID" value="PSF04651.1"/>
    <property type="molecule type" value="Genomic_DNA"/>
</dbReference>
<dbReference type="PROSITE" id="PS50839">
    <property type="entry name" value="CHASE"/>
    <property type="match status" value="1"/>
</dbReference>
<keyword evidence="7" id="KW-0902">Two-component regulatory system</keyword>
<evidence type="ECO:0000256" key="8">
    <source>
        <dbReference type="ARBA" id="ARBA00023136"/>
    </source>
</evidence>
<dbReference type="GO" id="GO:0000155">
    <property type="term" value="F:phosphorelay sensor kinase activity"/>
    <property type="evidence" value="ECO:0007669"/>
    <property type="project" value="InterPro"/>
</dbReference>
<proteinExistence type="predicted"/>
<dbReference type="PANTHER" id="PTHR45339">
    <property type="entry name" value="HYBRID SIGNAL TRANSDUCTION HISTIDINE KINASE J"/>
    <property type="match status" value="1"/>
</dbReference>
<dbReference type="RefSeq" id="WP_106765593.1">
    <property type="nucleotide sequence ID" value="NZ_PXNP01000110.1"/>
</dbReference>
<dbReference type="Gene3D" id="1.10.287.130">
    <property type="match status" value="1"/>
</dbReference>
<dbReference type="Pfam" id="PF02518">
    <property type="entry name" value="HATPase_c"/>
    <property type="match status" value="1"/>
</dbReference>
<dbReference type="SUPFAM" id="SSF55874">
    <property type="entry name" value="ATPase domain of HSP90 chaperone/DNA topoisomerase II/histidine kinase"/>
    <property type="match status" value="1"/>
</dbReference>
<comment type="caution">
    <text evidence="9">Lacks conserved residue(s) required for the propagation of feature annotation.</text>
</comment>
<dbReference type="InterPro" id="IPR005467">
    <property type="entry name" value="His_kinase_dom"/>
</dbReference>
<dbReference type="Gene3D" id="3.30.565.10">
    <property type="entry name" value="Histidine kinase-like ATPase, C-terminal domain"/>
    <property type="match status" value="1"/>
</dbReference>
<keyword evidence="4" id="KW-0597">Phosphoprotein</keyword>
<dbReference type="InterPro" id="IPR003661">
    <property type="entry name" value="HisK_dim/P_dom"/>
</dbReference>
<keyword evidence="5 10" id="KW-0812">Transmembrane</keyword>
<keyword evidence="8 10" id="KW-0472">Membrane</keyword>
<dbReference type="AlphaFoldDB" id="A0A2T1K3E3"/>
<dbReference type="InterPro" id="IPR003594">
    <property type="entry name" value="HATPase_dom"/>
</dbReference>